<dbReference type="GO" id="GO:0044877">
    <property type="term" value="F:protein-containing complex binding"/>
    <property type="evidence" value="ECO:0007669"/>
    <property type="project" value="InterPro"/>
</dbReference>
<dbReference type="PANTHER" id="PTHR38035:SF1">
    <property type="entry name" value="ANCILLARY SECYEG TRANSLOCON SUBUNIT"/>
    <property type="match status" value="1"/>
</dbReference>
<keyword evidence="11" id="KW-1185">Reference proteome</keyword>
<evidence type="ECO:0000259" key="9">
    <source>
        <dbReference type="Pfam" id="PF09976"/>
    </source>
</evidence>
<accession>A0A1E2UIT5</accession>
<protein>
    <recommendedName>
        <fullName evidence="8">Ancillary SecYEG translocon subunit</fullName>
    </recommendedName>
</protein>
<evidence type="ECO:0000313" key="10">
    <source>
        <dbReference type="EMBL" id="ODB94506.1"/>
    </source>
</evidence>
<proteinExistence type="inferred from homology"/>
<dbReference type="OrthoDB" id="9789675at2"/>
<dbReference type="EMBL" id="LVJZ01000004">
    <property type="protein sequence ID" value="ODB94506.1"/>
    <property type="molecule type" value="Genomic_DNA"/>
</dbReference>
<organism evidence="10 11">
    <name type="scientific">Candidatus Thiodiazotropha endoloripes</name>
    <dbReference type="NCBI Taxonomy" id="1818881"/>
    <lineage>
        <taxon>Bacteria</taxon>
        <taxon>Pseudomonadati</taxon>
        <taxon>Pseudomonadota</taxon>
        <taxon>Gammaproteobacteria</taxon>
        <taxon>Chromatiales</taxon>
        <taxon>Sedimenticolaceae</taxon>
        <taxon>Candidatus Thiodiazotropha</taxon>
    </lineage>
</organism>
<evidence type="ECO:0000256" key="3">
    <source>
        <dbReference type="ARBA" id="ARBA00022692"/>
    </source>
</evidence>
<evidence type="ECO:0000256" key="1">
    <source>
        <dbReference type="ARBA" id="ARBA00004401"/>
    </source>
</evidence>
<evidence type="ECO:0000256" key="5">
    <source>
        <dbReference type="ARBA" id="ARBA00023136"/>
    </source>
</evidence>
<sequence length="208" mass="22193">MSTYQTEEEQVEAIKRWWKENGTSVIAGLVIGLGGVFGWQAWGTYQDRVGAEASTAFSQLVGAVQRGDSQSASKQAELLKENFEGSSYATFAALSEARLHMEAGESDLAKQKLNGIIQQGKVPALTQMAQLSLARILLNEGDLAGAEQQVDVTSGSFAGEFAVVRGDIAHAKGDLEGAAAAYTEAMTHEVNDRSLLQMKLDDLAVAKP</sequence>
<dbReference type="InterPro" id="IPR011990">
    <property type="entry name" value="TPR-like_helical_dom_sf"/>
</dbReference>
<feature type="domain" description="Ancillary SecYEG translocon subunit/Cell division coordinator CpoB TPR" evidence="9">
    <location>
        <begin position="15"/>
        <end position="204"/>
    </location>
</feature>
<comment type="subcellular location">
    <subcellularLocation>
        <location evidence="1">Cell membrane</location>
        <topology evidence="1">Single-pass type II membrane protein</topology>
    </subcellularLocation>
</comment>
<keyword evidence="5" id="KW-0472">Membrane</keyword>
<comment type="similarity">
    <text evidence="7">Belongs to the YfgM family.</text>
</comment>
<dbReference type="InterPro" id="IPR018704">
    <property type="entry name" value="SecYEG/CpoB_TPR"/>
</dbReference>
<keyword evidence="3" id="KW-0812">Transmembrane</keyword>
<keyword evidence="4" id="KW-1133">Transmembrane helix</keyword>
<reference evidence="10 11" key="1">
    <citation type="submission" date="2016-03" db="EMBL/GenBank/DDBJ databases">
        <title>Chemosynthetic sulphur-oxidizing symbionts of marine invertebrate animals are capable of nitrogen fixation.</title>
        <authorList>
            <person name="Petersen J.M."/>
            <person name="Kemper A."/>
            <person name="Gruber-Vodicka H."/>
            <person name="Cardini U."/>
            <person name="Geest Mvander."/>
            <person name="Kleiner M."/>
            <person name="Bulgheresi S."/>
            <person name="Fussmann M."/>
            <person name="Herbold C."/>
            <person name="Seah B.K.B."/>
            <person name="Antony C.Paul."/>
            <person name="Liu D."/>
            <person name="Belitz A."/>
            <person name="Weber M."/>
        </authorList>
    </citation>
    <scope>NUCLEOTIDE SEQUENCE [LARGE SCALE GENOMIC DNA]</scope>
    <source>
        <strain evidence="10">G_D</strain>
    </source>
</reference>
<evidence type="ECO:0000256" key="6">
    <source>
        <dbReference type="ARBA" id="ARBA00023186"/>
    </source>
</evidence>
<dbReference type="GO" id="GO:0005886">
    <property type="term" value="C:plasma membrane"/>
    <property type="evidence" value="ECO:0007669"/>
    <property type="project" value="UniProtKB-SubCell"/>
</dbReference>
<dbReference type="RefSeq" id="WP_069006270.1">
    <property type="nucleotide sequence ID" value="NZ_LVJW01000006.1"/>
</dbReference>
<dbReference type="AlphaFoldDB" id="A0A1E2UIT5"/>
<dbReference type="Proteomes" id="UP000094849">
    <property type="component" value="Unassembled WGS sequence"/>
</dbReference>
<dbReference type="InterPro" id="IPR026039">
    <property type="entry name" value="YfgM"/>
</dbReference>
<dbReference type="STRING" id="1818881.A3196_18475"/>
<name>A0A1E2UIT5_9GAMM</name>
<keyword evidence="6" id="KW-0143">Chaperone</keyword>
<gene>
    <name evidence="10" type="ORF">A3196_18475</name>
</gene>
<comment type="caution">
    <text evidence="10">The sequence shown here is derived from an EMBL/GenBank/DDBJ whole genome shotgun (WGS) entry which is preliminary data.</text>
</comment>
<dbReference type="PIRSF" id="PIRSF006170">
    <property type="entry name" value="YfgM"/>
    <property type="match status" value="1"/>
</dbReference>
<evidence type="ECO:0000256" key="8">
    <source>
        <dbReference type="ARBA" id="ARBA00024235"/>
    </source>
</evidence>
<evidence type="ECO:0000256" key="2">
    <source>
        <dbReference type="ARBA" id="ARBA00022475"/>
    </source>
</evidence>
<evidence type="ECO:0000256" key="4">
    <source>
        <dbReference type="ARBA" id="ARBA00022989"/>
    </source>
</evidence>
<evidence type="ECO:0000313" key="11">
    <source>
        <dbReference type="Proteomes" id="UP000094849"/>
    </source>
</evidence>
<dbReference type="PANTHER" id="PTHR38035">
    <property type="entry name" value="UPF0070 PROTEIN YFGM"/>
    <property type="match status" value="1"/>
</dbReference>
<keyword evidence="2" id="KW-1003">Cell membrane</keyword>
<evidence type="ECO:0000256" key="7">
    <source>
        <dbReference type="ARBA" id="ARBA00024197"/>
    </source>
</evidence>
<dbReference type="Pfam" id="PF09976">
    <property type="entry name" value="TPR_21"/>
    <property type="match status" value="1"/>
</dbReference>
<dbReference type="Gene3D" id="1.25.40.10">
    <property type="entry name" value="Tetratricopeptide repeat domain"/>
    <property type="match status" value="1"/>
</dbReference>